<keyword evidence="5 8" id="KW-0560">Oxidoreductase</keyword>
<dbReference type="GO" id="GO:0005758">
    <property type="term" value="C:mitochondrial intermembrane space"/>
    <property type="evidence" value="ECO:0007669"/>
    <property type="project" value="UniProtKB-SubCell"/>
</dbReference>
<dbReference type="InterPro" id="IPR039799">
    <property type="entry name" value="ALR/ERV"/>
</dbReference>
<evidence type="ECO:0000256" key="8">
    <source>
        <dbReference type="RuleBase" id="RU371123"/>
    </source>
</evidence>
<dbReference type="Proteomes" id="UP000094565">
    <property type="component" value="Chromosome 4"/>
</dbReference>
<organism evidence="11 12">
    <name type="scientific">Komagataella pastoris</name>
    <name type="common">Yeast</name>
    <name type="synonym">Pichia pastoris</name>
    <dbReference type="NCBI Taxonomy" id="4922"/>
    <lineage>
        <taxon>Eukaryota</taxon>
        <taxon>Fungi</taxon>
        <taxon>Dikarya</taxon>
        <taxon>Ascomycota</taxon>
        <taxon>Saccharomycotina</taxon>
        <taxon>Pichiomycetes</taxon>
        <taxon>Pichiales</taxon>
        <taxon>Pichiaceae</taxon>
        <taxon>Komagataella</taxon>
    </lineage>
</organism>
<dbReference type="InterPro" id="IPR017905">
    <property type="entry name" value="ERV/ALR_sulphydryl_oxidase"/>
</dbReference>
<dbReference type="Gene3D" id="4.10.320.60">
    <property type="match status" value="1"/>
</dbReference>
<dbReference type="Gene3D" id="1.20.120.310">
    <property type="entry name" value="ERV/ALR sulfhydryl oxidase domain"/>
    <property type="match status" value="1"/>
</dbReference>
<sequence length="179" mass="20552">MTKDSQEEPSNDKPLFGSTGRKIIYDKDGKPCRSCNTLLDFKMAGGSLIGGLSTKKPTQARDSIPEAYKEDPPDVEQLGKSTWTFLHSVAATYPESPSPSQQDEMRQFMRIFGKVYPCWFCAEDFQKWSSKNEPKVNTQEEFGRWLCDAHNEVNAKLGKPKFDCNLWKRRWKDGWEEGK</sequence>
<dbReference type="EC" id="1.8.3.2" evidence="8"/>
<feature type="region of interest" description="Disordered" evidence="9">
    <location>
        <begin position="1"/>
        <end position="22"/>
    </location>
</feature>
<keyword evidence="12" id="KW-1185">Reference proteome</keyword>
<evidence type="ECO:0000256" key="6">
    <source>
        <dbReference type="ARBA" id="ARBA00023128"/>
    </source>
</evidence>
<dbReference type="SUPFAM" id="SSF69000">
    <property type="entry name" value="FAD-dependent thiol oxidase"/>
    <property type="match status" value="1"/>
</dbReference>
<dbReference type="FunFam" id="1.20.120.310:FF:000003">
    <property type="entry name" value="Sulfhydryl oxidase"/>
    <property type="match status" value="1"/>
</dbReference>
<dbReference type="EMBL" id="CP014587">
    <property type="protein sequence ID" value="ANZ77737.1"/>
    <property type="molecule type" value="Genomic_DNA"/>
</dbReference>
<dbReference type="OrthoDB" id="17199at2759"/>
<keyword evidence="4 8" id="KW-0274">FAD</keyword>
<dbReference type="AlphaFoldDB" id="A0A1B2JI60"/>
<feature type="domain" description="ERV/ALR sulfhydryl oxidase" evidence="10">
    <location>
        <begin position="71"/>
        <end position="171"/>
    </location>
</feature>
<evidence type="ECO:0000256" key="5">
    <source>
        <dbReference type="ARBA" id="ARBA00023002"/>
    </source>
</evidence>
<comment type="catalytic activity">
    <reaction evidence="8">
        <text>2 R'C(R)SH + O2 = R'C(R)S-S(R)CR' + H2O2</text>
        <dbReference type="Rhea" id="RHEA:17357"/>
        <dbReference type="ChEBI" id="CHEBI:15379"/>
        <dbReference type="ChEBI" id="CHEBI:16240"/>
        <dbReference type="ChEBI" id="CHEBI:16520"/>
        <dbReference type="ChEBI" id="CHEBI:17412"/>
        <dbReference type="EC" id="1.8.3.2"/>
    </reaction>
</comment>
<comment type="cofactor">
    <cofactor evidence="1 8">
        <name>FAD</name>
        <dbReference type="ChEBI" id="CHEBI:57692"/>
    </cofactor>
</comment>
<comment type="subcellular location">
    <subcellularLocation>
        <location evidence="2">Mitochondrion intermembrane space</location>
    </subcellularLocation>
</comment>
<feature type="region of interest" description="Disordered" evidence="9">
    <location>
        <begin position="50"/>
        <end position="75"/>
    </location>
</feature>
<evidence type="ECO:0000256" key="4">
    <source>
        <dbReference type="ARBA" id="ARBA00022827"/>
    </source>
</evidence>
<evidence type="ECO:0000256" key="9">
    <source>
        <dbReference type="SAM" id="MobiDB-lite"/>
    </source>
</evidence>
<dbReference type="GO" id="GO:0016971">
    <property type="term" value="F:flavin-dependent sulfhydryl oxidase activity"/>
    <property type="evidence" value="ECO:0007669"/>
    <property type="project" value="InterPro"/>
</dbReference>
<evidence type="ECO:0000313" key="12">
    <source>
        <dbReference type="Proteomes" id="UP000094565"/>
    </source>
</evidence>
<keyword evidence="6" id="KW-0496">Mitochondrion</keyword>
<evidence type="ECO:0000259" key="10">
    <source>
        <dbReference type="PROSITE" id="PS51324"/>
    </source>
</evidence>
<dbReference type="Pfam" id="PF04777">
    <property type="entry name" value="Evr1_Alr"/>
    <property type="match status" value="1"/>
</dbReference>
<dbReference type="PANTHER" id="PTHR12645:SF0">
    <property type="entry name" value="FAD-LINKED SULFHYDRYL OXIDASE ALR"/>
    <property type="match status" value="1"/>
</dbReference>
<name>A0A1B2JI60_PICPA</name>
<evidence type="ECO:0000256" key="3">
    <source>
        <dbReference type="ARBA" id="ARBA00022630"/>
    </source>
</evidence>
<reference evidence="11 12" key="1">
    <citation type="submission" date="2016-02" db="EMBL/GenBank/DDBJ databases">
        <title>Comparative genomic and transcriptomic foundation for Pichia pastoris.</title>
        <authorList>
            <person name="Love K.R."/>
            <person name="Shah K.A."/>
            <person name="Whittaker C.A."/>
            <person name="Wu J."/>
            <person name="Bartlett M.C."/>
            <person name="Ma D."/>
            <person name="Leeson R.L."/>
            <person name="Priest M."/>
            <person name="Young S.K."/>
            <person name="Love J.C."/>
        </authorList>
    </citation>
    <scope>NUCLEOTIDE SEQUENCE [LARGE SCALE GENOMIC DNA]</scope>
    <source>
        <strain evidence="11 12">ATCC 28485</strain>
    </source>
</reference>
<dbReference type="InterPro" id="IPR036774">
    <property type="entry name" value="ERV/ALR_sulphydryl_oxid_sf"/>
</dbReference>
<keyword evidence="7" id="KW-1015">Disulfide bond</keyword>
<dbReference type="PROSITE" id="PS51324">
    <property type="entry name" value="ERV_ALR"/>
    <property type="match status" value="1"/>
</dbReference>
<evidence type="ECO:0000256" key="2">
    <source>
        <dbReference type="ARBA" id="ARBA00004569"/>
    </source>
</evidence>
<evidence type="ECO:0000256" key="7">
    <source>
        <dbReference type="ARBA" id="ARBA00023157"/>
    </source>
</evidence>
<evidence type="ECO:0000256" key="1">
    <source>
        <dbReference type="ARBA" id="ARBA00001974"/>
    </source>
</evidence>
<evidence type="ECO:0000313" key="11">
    <source>
        <dbReference type="EMBL" id="ANZ77737.1"/>
    </source>
</evidence>
<keyword evidence="3 8" id="KW-0285">Flavoprotein</keyword>
<gene>
    <name evidence="11" type="primary">ERV1</name>
    <name evidence="11" type="ORF">ATY40_BA7505114</name>
</gene>
<protein>
    <recommendedName>
        <fullName evidence="8">Sulfhydryl oxidase</fullName>
        <ecNumber evidence="8">1.8.3.2</ecNumber>
    </recommendedName>
</protein>
<dbReference type="GO" id="GO:0050660">
    <property type="term" value="F:flavin adenine dinucleotide binding"/>
    <property type="evidence" value="ECO:0007669"/>
    <property type="project" value="TreeGrafter"/>
</dbReference>
<proteinExistence type="predicted"/>
<accession>A0A1B2JI60</accession>
<dbReference type="PANTHER" id="PTHR12645">
    <property type="entry name" value="ALR/ERV"/>
    <property type="match status" value="1"/>
</dbReference>
<feature type="compositionally biased region" description="Basic and acidic residues" evidence="9">
    <location>
        <begin position="63"/>
        <end position="72"/>
    </location>
</feature>